<comment type="subcellular location">
    <subcellularLocation>
        <location evidence="1">Mitochondrion</location>
    </subcellularLocation>
</comment>
<reference evidence="6" key="1">
    <citation type="submission" date="2025-08" db="UniProtKB">
        <authorList>
            <consortium name="Ensembl"/>
        </authorList>
    </citation>
    <scope>IDENTIFICATION</scope>
</reference>
<dbReference type="CDD" id="cd01448">
    <property type="entry name" value="TST_Repeat_1"/>
    <property type="match status" value="1"/>
</dbReference>
<dbReference type="FunFam" id="3.40.250.10:FF:000001">
    <property type="entry name" value="Sulfurtransferase"/>
    <property type="match status" value="1"/>
</dbReference>
<evidence type="ECO:0000313" key="6">
    <source>
        <dbReference type="Ensembl" id="ENSPMGP00000014565.1"/>
    </source>
</evidence>
<dbReference type="CDD" id="cd01449">
    <property type="entry name" value="TST_Repeat_2"/>
    <property type="match status" value="1"/>
</dbReference>
<dbReference type="InterPro" id="IPR045078">
    <property type="entry name" value="TST/MPST-like"/>
</dbReference>
<evidence type="ECO:0000259" key="5">
    <source>
        <dbReference type="PROSITE" id="PS50206"/>
    </source>
</evidence>
<keyword evidence="7" id="KW-1185">Reference proteome</keyword>
<dbReference type="Ensembl" id="ENSPMGT00000015535.1">
    <property type="protein sequence ID" value="ENSPMGP00000014565.1"/>
    <property type="gene ID" value="ENSPMGG00000011934.1"/>
</dbReference>
<dbReference type="SUPFAM" id="SSF52821">
    <property type="entry name" value="Rhodanese/Cell cycle control phosphatase"/>
    <property type="match status" value="2"/>
</dbReference>
<dbReference type="InterPro" id="IPR001307">
    <property type="entry name" value="Thiosulphate_STrfase_CS"/>
</dbReference>
<sequence>ISIMAAQIHTLVSAKWLLDAIKKNHIGPKLRLLDASWYLAKTKRDARAEFVRTHIPGASFFDIDDCCDKNTELDHMLPTPERFSEYVEELGIGNETHVVVYDTHDVGAFSAPRVWWMFRLFGHNTVSVLDGGMKNWLHNKYPVTAEYTKPEPQKFKASQNKSWVKNYEDILENVQTRKVQVVDARSAGRFRGTEPEPRDDVLPGHYPGAINIPFYSIFNQSGEVMSTEDLAKLYKEAGVDVQKPLWTSCGSGVTACVIILGAHLLGHPGPCLYDGSWTEWFKRAPAEYIVSEGQDKSK</sequence>
<evidence type="ECO:0000256" key="2">
    <source>
        <dbReference type="ARBA" id="ARBA00022679"/>
    </source>
</evidence>
<dbReference type="STRING" id="409849.ENSPMGP00000014565"/>
<organism evidence="6 7">
    <name type="scientific">Periophthalmus magnuspinnatus</name>
    <dbReference type="NCBI Taxonomy" id="409849"/>
    <lineage>
        <taxon>Eukaryota</taxon>
        <taxon>Metazoa</taxon>
        <taxon>Chordata</taxon>
        <taxon>Craniata</taxon>
        <taxon>Vertebrata</taxon>
        <taxon>Euteleostomi</taxon>
        <taxon>Actinopterygii</taxon>
        <taxon>Neopterygii</taxon>
        <taxon>Teleostei</taxon>
        <taxon>Neoteleostei</taxon>
        <taxon>Acanthomorphata</taxon>
        <taxon>Gobiaria</taxon>
        <taxon>Gobiiformes</taxon>
        <taxon>Gobioidei</taxon>
        <taxon>Gobiidae</taxon>
        <taxon>Oxudercinae</taxon>
        <taxon>Periophthalmus</taxon>
    </lineage>
</organism>
<dbReference type="FunFam" id="3.40.250.10:FF:000008">
    <property type="entry name" value="Sulfurtransferase"/>
    <property type="match status" value="1"/>
</dbReference>
<dbReference type="NCBIfam" id="NF008557">
    <property type="entry name" value="PRK11493.1"/>
    <property type="match status" value="1"/>
</dbReference>
<keyword evidence="2" id="KW-0808">Transferase</keyword>
<dbReference type="PANTHER" id="PTHR11364">
    <property type="entry name" value="THIOSULFATE SULFERTANSFERASE"/>
    <property type="match status" value="1"/>
</dbReference>
<dbReference type="Gene3D" id="3.40.250.10">
    <property type="entry name" value="Rhodanese-like domain"/>
    <property type="match status" value="2"/>
</dbReference>
<dbReference type="PANTHER" id="PTHR11364:SF27">
    <property type="entry name" value="SULFURTRANSFERASE"/>
    <property type="match status" value="1"/>
</dbReference>
<feature type="domain" description="Rhodanese" evidence="5">
    <location>
        <begin position="26"/>
        <end position="145"/>
    </location>
</feature>
<evidence type="ECO:0000256" key="3">
    <source>
        <dbReference type="ARBA" id="ARBA00022737"/>
    </source>
</evidence>
<evidence type="ECO:0000313" key="7">
    <source>
        <dbReference type="Proteomes" id="UP000261520"/>
    </source>
</evidence>
<dbReference type="InterPro" id="IPR036873">
    <property type="entry name" value="Rhodanese-like_dom_sf"/>
</dbReference>
<dbReference type="SMART" id="SM00450">
    <property type="entry name" value="RHOD"/>
    <property type="match status" value="2"/>
</dbReference>
<keyword evidence="4" id="KW-0496">Mitochondrion</keyword>
<feature type="domain" description="Rhodanese" evidence="5">
    <location>
        <begin position="175"/>
        <end position="289"/>
    </location>
</feature>
<accession>A0A3B4ACZ5</accession>
<evidence type="ECO:0000256" key="1">
    <source>
        <dbReference type="ARBA" id="ARBA00004173"/>
    </source>
</evidence>
<evidence type="ECO:0000256" key="4">
    <source>
        <dbReference type="ARBA" id="ARBA00023128"/>
    </source>
</evidence>
<dbReference type="GO" id="GO:0005739">
    <property type="term" value="C:mitochondrion"/>
    <property type="evidence" value="ECO:0007669"/>
    <property type="project" value="UniProtKB-SubCell"/>
</dbReference>
<dbReference type="Pfam" id="PF00581">
    <property type="entry name" value="Rhodanese"/>
    <property type="match status" value="2"/>
</dbReference>
<dbReference type="InterPro" id="IPR001763">
    <property type="entry name" value="Rhodanese-like_dom"/>
</dbReference>
<dbReference type="GO" id="GO:0004792">
    <property type="term" value="F:thiosulfate-cyanide sulfurtransferase activity"/>
    <property type="evidence" value="ECO:0007669"/>
    <property type="project" value="InterPro"/>
</dbReference>
<name>A0A3B4ACZ5_9GOBI</name>
<dbReference type="Proteomes" id="UP000261520">
    <property type="component" value="Unplaced"/>
</dbReference>
<dbReference type="AlphaFoldDB" id="A0A3B4ACZ5"/>
<dbReference type="PROSITE" id="PS00380">
    <property type="entry name" value="RHODANESE_1"/>
    <property type="match status" value="1"/>
</dbReference>
<protein>
    <recommendedName>
        <fullName evidence="5">Rhodanese domain-containing protein</fullName>
    </recommendedName>
</protein>
<keyword evidence="3" id="KW-0677">Repeat</keyword>
<dbReference type="PROSITE" id="PS50206">
    <property type="entry name" value="RHODANESE_3"/>
    <property type="match status" value="2"/>
</dbReference>
<reference evidence="6" key="2">
    <citation type="submission" date="2025-09" db="UniProtKB">
        <authorList>
            <consortium name="Ensembl"/>
        </authorList>
    </citation>
    <scope>IDENTIFICATION</scope>
</reference>
<proteinExistence type="predicted"/>